<feature type="transmembrane region" description="Helical" evidence="14">
    <location>
        <begin position="182"/>
        <end position="204"/>
    </location>
</feature>
<protein>
    <recommendedName>
        <fullName evidence="15">G-protein coupled receptors family 1 profile domain-containing protein</fullName>
    </recommendedName>
</protein>
<comment type="subcellular location">
    <subcellularLocation>
        <location evidence="1">Cell membrane</location>
        <topology evidence="1">Multi-pass membrane protein</topology>
    </subcellularLocation>
</comment>
<dbReference type="Pfam" id="PF00001">
    <property type="entry name" value="7tm_1"/>
    <property type="match status" value="1"/>
</dbReference>
<dbReference type="PRINTS" id="PR01476">
    <property type="entry name" value="LTBRECEPTOR"/>
</dbReference>
<keyword evidence="7 14" id="KW-0472">Membrane</keyword>
<keyword evidence="4 12" id="KW-0812">Transmembrane</keyword>
<organism evidence="16 17">
    <name type="scientific">Eleutherodactylus coqui</name>
    <name type="common">Puerto Rican coqui</name>
    <dbReference type="NCBI Taxonomy" id="57060"/>
    <lineage>
        <taxon>Eukaryota</taxon>
        <taxon>Metazoa</taxon>
        <taxon>Chordata</taxon>
        <taxon>Craniata</taxon>
        <taxon>Vertebrata</taxon>
        <taxon>Euteleostomi</taxon>
        <taxon>Amphibia</taxon>
        <taxon>Batrachia</taxon>
        <taxon>Anura</taxon>
        <taxon>Neobatrachia</taxon>
        <taxon>Hyloidea</taxon>
        <taxon>Eleutherodactylidae</taxon>
        <taxon>Eleutherodactylinae</taxon>
        <taxon>Eleutherodactylus</taxon>
        <taxon>Eleutherodactylus</taxon>
    </lineage>
</organism>
<evidence type="ECO:0000256" key="3">
    <source>
        <dbReference type="ARBA" id="ARBA00022553"/>
    </source>
</evidence>
<keyword evidence="5 14" id="KW-1133">Transmembrane helix</keyword>
<keyword evidence="8 12" id="KW-0675">Receptor</keyword>
<feature type="transmembrane region" description="Helical" evidence="14">
    <location>
        <begin position="134"/>
        <end position="161"/>
    </location>
</feature>
<feature type="transmembrane region" description="Helical" evidence="14">
    <location>
        <begin position="21"/>
        <end position="45"/>
    </location>
</feature>
<evidence type="ECO:0000256" key="13">
    <source>
        <dbReference type="SAM" id="Coils"/>
    </source>
</evidence>
<evidence type="ECO:0000313" key="17">
    <source>
        <dbReference type="Proteomes" id="UP000770717"/>
    </source>
</evidence>
<dbReference type="InterPro" id="IPR017452">
    <property type="entry name" value="GPCR_Rhodpsn_7TM"/>
</dbReference>
<keyword evidence="13" id="KW-0175">Coiled coil</keyword>
<dbReference type="GO" id="GO:0005886">
    <property type="term" value="C:plasma membrane"/>
    <property type="evidence" value="ECO:0007669"/>
    <property type="project" value="UniProtKB-SubCell"/>
</dbReference>
<keyword evidence="2" id="KW-1003">Cell membrane</keyword>
<evidence type="ECO:0000256" key="1">
    <source>
        <dbReference type="ARBA" id="ARBA00004651"/>
    </source>
</evidence>
<dbReference type="PANTHER" id="PTHR24225">
    <property type="entry name" value="CHEMOTACTIC RECEPTOR"/>
    <property type="match status" value="1"/>
</dbReference>
<evidence type="ECO:0000256" key="11">
    <source>
        <dbReference type="ARBA" id="ARBA00025736"/>
    </source>
</evidence>
<evidence type="ECO:0000256" key="9">
    <source>
        <dbReference type="ARBA" id="ARBA00023180"/>
    </source>
</evidence>
<evidence type="ECO:0000256" key="2">
    <source>
        <dbReference type="ARBA" id="ARBA00022475"/>
    </source>
</evidence>
<sequence>MSSVNSTFTNSTGTSGVSARIGIAILSIAFIIGFPGNAFVIWTILTQMKKLTVTCVLILHLAMADILVLLTAPFFLHVHSTGSWIFGEIICKMCYYVCCLSMYASVFLIMFMSIDRFLAVAQPFTSQKLRTKQIVQVLVGMIWLLSSLLAISMFFCNALILMNGHLRCIPLHPSPNHMVFQYIFETLTGFVIPFTIVVFCYVYIGLRLRTAKFQTKQKTSRLVIMILVTFVLFWLPYQIVNMLQVSGKIFSSPRLTKAALVARPNVIAFAYLSSSANPILYVFAGGNFIKTAGLGFMARLFEGTASEMSSLRKFSQVLRQRSRTESVEVEKRLEQTEANKNMLSNQTH</sequence>
<keyword evidence="10 12" id="KW-0807">Transducer</keyword>
<evidence type="ECO:0000256" key="4">
    <source>
        <dbReference type="ARBA" id="ARBA00022692"/>
    </source>
</evidence>
<keyword evidence="6 12" id="KW-0297">G-protein coupled receptor</keyword>
<dbReference type="InterPro" id="IPR003981">
    <property type="entry name" value="Leukotriene_B4_rcpt"/>
</dbReference>
<dbReference type="InterPro" id="IPR000826">
    <property type="entry name" value="Formyl_rcpt-rel"/>
</dbReference>
<evidence type="ECO:0000259" key="15">
    <source>
        <dbReference type="PROSITE" id="PS50262"/>
    </source>
</evidence>
<feature type="transmembrane region" description="Helical" evidence="14">
    <location>
        <begin position="224"/>
        <end position="243"/>
    </location>
</feature>
<evidence type="ECO:0000313" key="16">
    <source>
        <dbReference type="EMBL" id="KAG9487273.1"/>
    </source>
</evidence>
<evidence type="ECO:0000256" key="8">
    <source>
        <dbReference type="ARBA" id="ARBA00023170"/>
    </source>
</evidence>
<keyword evidence="9" id="KW-0325">Glycoprotein</keyword>
<keyword evidence="3" id="KW-0597">Phosphoprotein</keyword>
<reference evidence="16" key="1">
    <citation type="thesis" date="2020" institute="ProQuest LLC" country="789 East Eisenhower Parkway, Ann Arbor, MI, USA">
        <title>Comparative Genomics and Chromosome Evolution.</title>
        <authorList>
            <person name="Mudd A.B."/>
        </authorList>
    </citation>
    <scope>NUCLEOTIDE SEQUENCE</scope>
    <source>
        <strain evidence="16">HN-11 Male</strain>
        <tissue evidence="16">Kidney and liver</tissue>
    </source>
</reference>
<feature type="coiled-coil region" evidence="13">
    <location>
        <begin position="319"/>
        <end position="346"/>
    </location>
</feature>
<comment type="similarity">
    <text evidence="11">Belongs to the chemokine-like receptor (CMKLR) family.</text>
</comment>
<evidence type="ECO:0000256" key="14">
    <source>
        <dbReference type="SAM" id="Phobius"/>
    </source>
</evidence>
<dbReference type="AlphaFoldDB" id="A0A8J6FGA0"/>
<comment type="similarity">
    <text evidence="12">Belongs to the G-protein coupled receptor 1 family.</text>
</comment>
<dbReference type="InterPro" id="IPR000276">
    <property type="entry name" value="GPCR_Rhodpsn"/>
</dbReference>
<dbReference type="PRINTS" id="PR00237">
    <property type="entry name" value="GPCRRHODOPSN"/>
</dbReference>
<dbReference type="PROSITE" id="PS00237">
    <property type="entry name" value="G_PROTEIN_RECEP_F1_1"/>
    <property type="match status" value="1"/>
</dbReference>
<evidence type="ECO:0000256" key="7">
    <source>
        <dbReference type="ARBA" id="ARBA00023136"/>
    </source>
</evidence>
<dbReference type="GO" id="GO:0007200">
    <property type="term" value="P:phospholipase C-activating G protein-coupled receptor signaling pathway"/>
    <property type="evidence" value="ECO:0007669"/>
    <property type="project" value="TreeGrafter"/>
</dbReference>
<dbReference type="GO" id="GO:0004875">
    <property type="term" value="F:complement receptor activity"/>
    <property type="evidence" value="ECO:0007669"/>
    <property type="project" value="TreeGrafter"/>
</dbReference>
<dbReference type="GO" id="GO:0007204">
    <property type="term" value="P:positive regulation of cytosolic calcium ion concentration"/>
    <property type="evidence" value="ECO:0007669"/>
    <property type="project" value="TreeGrafter"/>
</dbReference>
<feature type="transmembrane region" description="Helical" evidence="14">
    <location>
        <begin position="93"/>
        <end position="114"/>
    </location>
</feature>
<dbReference type="SUPFAM" id="SSF81321">
    <property type="entry name" value="Family A G protein-coupled receptor-like"/>
    <property type="match status" value="1"/>
</dbReference>
<evidence type="ECO:0000256" key="10">
    <source>
        <dbReference type="ARBA" id="ARBA00023224"/>
    </source>
</evidence>
<feature type="transmembrane region" description="Helical" evidence="14">
    <location>
        <begin position="51"/>
        <end position="72"/>
    </location>
</feature>
<dbReference type="GO" id="GO:0004974">
    <property type="term" value="F:leukotriene receptor activity"/>
    <property type="evidence" value="ECO:0007669"/>
    <property type="project" value="InterPro"/>
</dbReference>
<feature type="domain" description="G-protein coupled receptors family 1 profile" evidence="15">
    <location>
        <begin position="36"/>
        <end position="281"/>
    </location>
</feature>
<evidence type="ECO:0000256" key="6">
    <source>
        <dbReference type="ARBA" id="ARBA00023040"/>
    </source>
</evidence>
<keyword evidence="17" id="KW-1185">Reference proteome</keyword>
<proteinExistence type="inferred from homology"/>
<dbReference type="Proteomes" id="UP000770717">
    <property type="component" value="Unassembled WGS sequence"/>
</dbReference>
<name>A0A8J6FGA0_ELECQ</name>
<comment type="caution">
    <text evidence="16">The sequence shown here is derived from an EMBL/GenBank/DDBJ whole genome shotgun (WGS) entry which is preliminary data.</text>
</comment>
<dbReference type="OrthoDB" id="8888529at2759"/>
<dbReference type="Gene3D" id="1.20.1070.10">
    <property type="entry name" value="Rhodopsin 7-helix transmembrane proteins"/>
    <property type="match status" value="1"/>
</dbReference>
<evidence type="ECO:0000256" key="12">
    <source>
        <dbReference type="RuleBase" id="RU000688"/>
    </source>
</evidence>
<dbReference type="FunFam" id="1.20.1070.10:FF:000109">
    <property type="entry name" value="Leukotriene B4 receptor"/>
    <property type="match status" value="1"/>
</dbReference>
<accession>A0A8J6FGA0</accession>
<gene>
    <name evidence="16" type="ORF">GDO78_007245</name>
</gene>
<dbReference type="PANTHER" id="PTHR24225:SF72">
    <property type="entry name" value="G-PROTEIN COUPLED RECEPTORS FAMILY 1 PROFILE DOMAIN-CONTAINING PROTEIN-RELATED"/>
    <property type="match status" value="1"/>
</dbReference>
<dbReference type="GO" id="GO:0006954">
    <property type="term" value="P:inflammatory response"/>
    <property type="evidence" value="ECO:0007669"/>
    <property type="project" value="TreeGrafter"/>
</dbReference>
<dbReference type="EMBL" id="WNTK01000003">
    <property type="protein sequence ID" value="KAG9487273.1"/>
    <property type="molecule type" value="Genomic_DNA"/>
</dbReference>
<dbReference type="PROSITE" id="PS50262">
    <property type="entry name" value="G_PROTEIN_RECEP_F1_2"/>
    <property type="match status" value="1"/>
</dbReference>
<evidence type="ECO:0000256" key="5">
    <source>
        <dbReference type="ARBA" id="ARBA00022989"/>
    </source>
</evidence>